<dbReference type="AlphaFoldDB" id="A0A9D2ABQ1"/>
<organism evidence="2 3">
    <name type="scientific">Candidatus Odoribacter faecigallinarum</name>
    <dbReference type="NCBI Taxonomy" id="2838706"/>
    <lineage>
        <taxon>Bacteria</taxon>
        <taxon>Pseudomonadati</taxon>
        <taxon>Bacteroidota</taxon>
        <taxon>Bacteroidia</taxon>
        <taxon>Bacteroidales</taxon>
        <taxon>Odoribacteraceae</taxon>
        <taxon>Odoribacter</taxon>
    </lineage>
</organism>
<gene>
    <name evidence="2" type="ORF">H9863_05715</name>
</gene>
<reference evidence="2" key="2">
    <citation type="submission" date="2021-04" db="EMBL/GenBank/DDBJ databases">
        <authorList>
            <person name="Gilroy R."/>
        </authorList>
    </citation>
    <scope>NUCLEOTIDE SEQUENCE</scope>
    <source>
        <strain evidence="2">23274</strain>
    </source>
</reference>
<evidence type="ECO:0000313" key="2">
    <source>
        <dbReference type="EMBL" id="HIX03596.1"/>
    </source>
</evidence>
<dbReference type="Proteomes" id="UP000824202">
    <property type="component" value="Unassembled WGS sequence"/>
</dbReference>
<dbReference type="EMBL" id="DXFT01000109">
    <property type="protein sequence ID" value="HIX03596.1"/>
    <property type="molecule type" value="Genomic_DNA"/>
</dbReference>
<proteinExistence type="predicted"/>
<evidence type="ECO:0000256" key="1">
    <source>
        <dbReference type="SAM" id="SignalP"/>
    </source>
</evidence>
<evidence type="ECO:0000313" key="3">
    <source>
        <dbReference type="Proteomes" id="UP000824202"/>
    </source>
</evidence>
<feature type="signal peptide" evidence="1">
    <location>
        <begin position="1"/>
        <end position="19"/>
    </location>
</feature>
<keyword evidence="1" id="KW-0732">Signal</keyword>
<name>A0A9D2ABQ1_9BACT</name>
<comment type="caution">
    <text evidence="2">The sequence shown here is derived from an EMBL/GenBank/DDBJ whole genome shotgun (WGS) entry which is preliminary data.</text>
</comment>
<sequence length="150" mass="17337">MWTKLLIIGILSNIIISIAACTDTDGPEGRIETLYINESGADIRICSYRTFMYADGHLDSIPRKTEYRLNPLDSLKINGEGVQQGQDSVFVFFNEEKIWKNYRDSIHLKPNIYDGEEFQLVYPRPEDKNYIIQVFRFTPEHVEAAADLNE</sequence>
<feature type="chain" id="PRO_5039511293" evidence="1">
    <location>
        <begin position="20"/>
        <end position="150"/>
    </location>
</feature>
<protein>
    <submittedName>
        <fullName evidence="2">Uncharacterized protein</fullName>
    </submittedName>
</protein>
<accession>A0A9D2ABQ1</accession>
<reference evidence="2" key="1">
    <citation type="journal article" date="2021" name="PeerJ">
        <title>Extensive microbial diversity within the chicken gut microbiome revealed by metagenomics and culture.</title>
        <authorList>
            <person name="Gilroy R."/>
            <person name="Ravi A."/>
            <person name="Getino M."/>
            <person name="Pursley I."/>
            <person name="Horton D.L."/>
            <person name="Alikhan N.F."/>
            <person name="Baker D."/>
            <person name="Gharbi K."/>
            <person name="Hall N."/>
            <person name="Watson M."/>
            <person name="Adriaenssens E.M."/>
            <person name="Foster-Nyarko E."/>
            <person name="Jarju S."/>
            <person name="Secka A."/>
            <person name="Antonio M."/>
            <person name="Oren A."/>
            <person name="Chaudhuri R.R."/>
            <person name="La Ragione R."/>
            <person name="Hildebrand F."/>
            <person name="Pallen M.J."/>
        </authorList>
    </citation>
    <scope>NUCLEOTIDE SEQUENCE</scope>
    <source>
        <strain evidence="2">23274</strain>
    </source>
</reference>
<dbReference type="PROSITE" id="PS51257">
    <property type="entry name" value="PROKAR_LIPOPROTEIN"/>
    <property type="match status" value="1"/>
</dbReference>